<dbReference type="PANTHER" id="PTHR43305">
    <property type="entry name" value="FAMILY N-ACETYLTRANSFERASE, PUTATIVE (AFU_ORTHOLOGUE AFUA_2G01380)-RELATED"/>
    <property type="match status" value="1"/>
</dbReference>
<sequence length="168" mass="19066">MAVELLRVRGAEDVKHARELVWEFFDVLRHRYPEMINDIDAYIEDQNVAESLDDFLTWFSPPVGECFLAIADGQPAGIVMLKDLKDGSAEMNRMYVRKNVRGLGVGRKLCDAAINGARDMGFKTLRLDALHRHVEALPLYESVGFVRYHDTDAVGGDDARFIHMKMPL</sequence>
<evidence type="ECO:0000313" key="2">
    <source>
        <dbReference type="EMBL" id="MCV6825525.1"/>
    </source>
</evidence>
<dbReference type="InterPro" id="IPR052777">
    <property type="entry name" value="Acetyltransferase_Enz"/>
</dbReference>
<dbReference type="PANTHER" id="PTHR43305:SF1">
    <property type="entry name" value="FAMILY N-ACETYLTRANSFERASE, PUTATIVE (AFU_ORTHOLOGUE AFUA_2G01380)-RELATED"/>
    <property type="match status" value="1"/>
</dbReference>
<reference evidence="2" key="1">
    <citation type="submission" date="2022-10" db="EMBL/GenBank/DDBJ databases">
        <authorList>
            <person name="Yue Y."/>
        </authorList>
    </citation>
    <scope>NUCLEOTIDE SEQUENCE</scope>
    <source>
        <strain evidence="2">Z654</strain>
    </source>
</reference>
<dbReference type="InterPro" id="IPR016181">
    <property type="entry name" value="Acyl_CoA_acyltransferase"/>
</dbReference>
<name>A0AAE3LUS1_9RHOB</name>
<dbReference type="InterPro" id="IPR000182">
    <property type="entry name" value="GNAT_dom"/>
</dbReference>
<evidence type="ECO:0000259" key="1">
    <source>
        <dbReference type="PROSITE" id="PS51186"/>
    </source>
</evidence>
<dbReference type="AlphaFoldDB" id="A0AAE3LUS1"/>
<organism evidence="2 3">
    <name type="scientific">Halocynthiibacter halioticoli</name>
    <dbReference type="NCBI Taxonomy" id="2986804"/>
    <lineage>
        <taxon>Bacteria</taxon>
        <taxon>Pseudomonadati</taxon>
        <taxon>Pseudomonadota</taxon>
        <taxon>Alphaproteobacteria</taxon>
        <taxon>Rhodobacterales</taxon>
        <taxon>Paracoccaceae</taxon>
        <taxon>Halocynthiibacter</taxon>
    </lineage>
</organism>
<dbReference type="EMBL" id="JAOYFC010000002">
    <property type="protein sequence ID" value="MCV6825525.1"/>
    <property type="molecule type" value="Genomic_DNA"/>
</dbReference>
<proteinExistence type="predicted"/>
<protein>
    <submittedName>
        <fullName evidence="2">GNAT family N-acetyltransferase</fullName>
    </submittedName>
</protein>
<dbReference type="CDD" id="cd04301">
    <property type="entry name" value="NAT_SF"/>
    <property type="match status" value="1"/>
</dbReference>
<accession>A0AAE3LUS1</accession>
<dbReference type="Gene3D" id="3.40.630.30">
    <property type="match status" value="1"/>
</dbReference>
<dbReference type="GO" id="GO:0016747">
    <property type="term" value="F:acyltransferase activity, transferring groups other than amino-acyl groups"/>
    <property type="evidence" value="ECO:0007669"/>
    <property type="project" value="InterPro"/>
</dbReference>
<dbReference type="PROSITE" id="PS51186">
    <property type="entry name" value="GNAT"/>
    <property type="match status" value="1"/>
</dbReference>
<gene>
    <name evidence="2" type="ORF">OH136_13270</name>
</gene>
<dbReference type="RefSeq" id="WP_263954403.1">
    <property type="nucleotide sequence ID" value="NZ_JAOYFC010000002.1"/>
</dbReference>
<feature type="domain" description="N-acetyltransferase" evidence="1">
    <location>
        <begin position="26"/>
        <end position="168"/>
    </location>
</feature>
<dbReference type="SUPFAM" id="SSF55729">
    <property type="entry name" value="Acyl-CoA N-acyltransferases (Nat)"/>
    <property type="match status" value="1"/>
</dbReference>
<evidence type="ECO:0000313" key="3">
    <source>
        <dbReference type="Proteomes" id="UP001208041"/>
    </source>
</evidence>
<keyword evidence="3" id="KW-1185">Reference proteome</keyword>
<comment type="caution">
    <text evidence="2">The sequence shown here is derived from an EMBL/GenBank/DDBJ whole genome shotgun (WGS) entry which is preliminary data.</text>
</comment>
<dbReference type="Proteomes" id="UP001208041">
    <property type="component" value="Unassembled WGS sequence"/>
</dbReference>
<dbReference type="Pfam" id="PF00583">
    <property type="entry name" value="Acetyltransf_1"/>
    <property type="match status" value="1"/>
</dbReference>